<keyword evidence="1" id="KW-0812">Transmembrane</keyword>
<evidence type="ECO:0000313" key="3">
    <source>
        <dbReference type="EMBL" id="OGY90750.1"/>
    </source>
</evidence>
<evidence type="ECO:0000259" key="2">
    <source>
        <dbReference type="PROSITE" id="PS50846"/>
    </source>
</evidence>
<gene>
    <name evidence="3" type="ORF">A3B31_03770</name>
</gene>
<feature type="transmembrane region" description="Helical" evidence="1">
    <location>
        <begin position="277"/>
        <end position="301"/>
    </location>
</feature>
<dbReference type="GO" id="GO:0046872">
    <property type="term" value="F:metal ion binding"/>
    <property type="evidence" value="ECO:0007669"/>
    <property type="project" value="InterPro"/>
</dbReference>
<dbReference type="InterPro" id="IPR006121">
    <property type="entry name" value="HMA_dom"/>
</dbReference>
<name>A0A1G2BQX3_9BACT</name>
<reference evidence="3 4" key="1">
    <citation type="journal article" date="2016" name="Nat. Commun.">
        <title>Thousands of microbial genomes shed light on interconnected biogeochemical processes in an aquifer system.</title>
        <authorList>
            <person name="Anantharaman K."/>
            <person name="Brown C.T."/>
            <person name="Hug L.A."/>
            <person name="Sharon I."/>
            <person name="Castelle C.J."/>
            <person name="Probst A.J."/>
            <person name="Thomas B.C."/>
            <person name="Singh A."/>
            <person name="Wilkins M.J."/>
            <person name="Karaoz U."/>
            <person name="Brodie E.L."/>
            <person name="Williams K.H."/>
            <person name="Hubbard S.S."/>
            <person name="Banfield J.F."/>
        </authorList>
    </citation>
    <scope>NUCLEOTIDE SEQUENCE [LARGE SCALE GENOMIC DNA]</scope>
</reference>
<dbReference type="PROSITE" id="PS50846">
    <property type="entry name" value="HMA_2"/>
    <property type="match status" value="1"/>
</dbReference>
<dbReference type="Gene3D" id="3.30.70.100">
    <property type="match status" value="1"/>
</dbReference>
<feature type="transmembrane region" description="Helical" evidence="1">
    <location>
        <begin position="117"/>
        <end position="142"/>
    </location>
</feature>
<dbReference type="Gene3D" id="2.60.40.420">
    <property type="entry name" value="Cupredoxins - blue copper proteins"/>
    <property type="match status" value="2"/>
</dbReference>
<dbReference type="PANTHER" id="PTHR42208">
    <property type="entry name" value="HEAVY METAL TRANSPORTER-RELATED"/>
    <property type="match status" value="1"/>
</dbReference>
<feature type="transmembrane region" description="Helical" evidence="1">
    <location>
        <begin position="163"/>
        <end position="187"/>
    </location>
</feature>
<dbReference type="SUPFAM" id="SSF55008">
    <property type="entry name" value="HMA, heavy metal-associated domain"/>
    <property type="match status" value="1"/>
</dbReference>
<feature type="transmembrane region" description="Helical" evidence="1">
    <location>
        <begin position="313"/>
        <end position="330"/>
    </location>
</feature>
<feature type="transmembrane region" description="Helical" evidence="1">
    <location>
        <begin position="82"/>
        <end position="105"/>
    </location>
</feature>
<organism evidence="3 4">
    <name type="scientific">Candidatus Komeilibacteria bacterium RIFCSPLOWO2_01_FULL_53_11</name>
    <dbReference type="NCBI Taxonomy" id="1798552"/>
    <lineage>
        <taxon>Bacteria</taxon>
        <taxon>Candidatus Komeiliibacteriota</taxon>
    </lineage>
</organism>
<feature type="domain" description="HMA" evidence="2">
    <location>
        <begin position="2"/>
        <end position="67"/>
    </location>
</feature>
<sequence length="582" mass="60618">MSNFIVPIRGMHCKSCEILIEKHLKKIPGVTSVKAHQRAGKAEVVAHRQIAPELIADAVKTAGYEVGEKEKLPWVSRDANDYLELGIIALILAVLFLSAKGYGLFSVSLIPSGSGLVIALLVGLVAGVSTCMALIGGLVLGVAARYAEMHPEATPAKKFRPHLVFNAGRIAGYALFGGMIGLIGKAFQPSPNLLGLLTIIVGAVMIFLGLKLIEIFPALRDKSLALPASIGKFLGVHNKDSAEYSHIRAGITGALTFFLPCGFTQAMQLYAVSTGSFASGAAIMGLFALGTAPGLLSVAGLASVLKGQAARRFFMAAGLLVILLGSYNLVNASRLISFGSVNQDAVVSNQEPQVVTMTQSDTGYSPNSFTVVKGRPVKWIITSTNPYTCASSIVMRKYGITQNLKKGQNVIEFTPTEVGTIPFSCSMGMYRGTFTVIDSADSGEEGVSQKTDTATVAAAGAGCSAGGGGGGGCGGGQKFVPQPGTVEESATSGTQVLKATYTVAKGMVPNTFTVKKGKPVELDLDAKEDGRGCMGSIMISGVTRPQPIRRGSMKLTFTPTETGTVSVTCAMGVPHGRIAVID</sequence>
<dbReference type="Pfam" id="PF00403">
    <property type="entry name" value="HMA"/>
    <property type="match status" value="1"/>
</dbReference>
<dbReference type="EMBL" id="MHKN01000058">
    <property type="protein sequence ID" value="OGY90750.1"/>
    <property type="molecule type" value="Genomic_DNA"/>
</dbReference>
<dbReference type="SUPFAM" id="SSF49503">
    <property type="entry name" value="Cupredoxins"/>
    <property type="match status" value="2"/>
</dbReference>
<dbReference type="InterPro" id="IPR008972">
    <property type="entry name" value="Cupredoxin"/>
</dbReference>
<dbReference type="AlphaFoldDB" id="A0A1G2BQX3"/>
<dbReference type="CDD" id="cd00371">
    <property type="entry name" value="HMA"/>
    <property type="match status" value="1"/>
</dbReference>
<feature type="transmembrane region" description="Helical" evidence="1">
    <location>
        <begin position="193"/>
        <end position="213"/>
    </location>
</feature>
<dbReference type="Pfam" id="PF13473">
    <property type="entry name" value="Cupredoxin_1"/>
    <property type="match status" value="1"/>
</dbReference>
<keyword evidence="1" id="KW-1133">Transmembrane helix</keyword>
<protein>
    <recommendedName>
        <fullName evidence="2">HMA domain-containing protein</fullName>
    </recommendedName>
</protein>
<feature type="transmembrane region" description="Helical" evidence="1">
    <location>
        <begin position="249"/>
        <end position="271"/>
    </location>
</feature>
<dbReference type="PANTHER" id="PTHR42208:SF1">
    <property type="entry name" value="HEAVY METAL TRANSPORTER"/>
    <property type="match status" value="1"/>
</dbReference>
<proteinExistence type="predicted"/>
<dbReference type="InterPro" id="IPR039447">
    <property type="entry name" value="UreH-like_TM_dom"/>
</dbReference>
<dbReference type="InterPro" id="IPR036163">
    <property type="entry name" value="HMA_dom_sf"/>
</dbReference>
<dbReference type="Proteomes" id="UP000177349">
    <property type="component" value="Unassembled WGS sequence"/>
</dbReference>
<comment type="caution">
    <text evidence="3">The sequence shown here is derived from an EMBL/GenBank/DDBJ whole genome shotgun (WGS) entry which is preliminary data.</text>
</comment>
<keyword evidence="1" id="KW-0472">Membrane</keyword>
<dbReference type="InterPro" id="IPR028096">
    <property type="entry name" value="EfeO_Cupredoxin"/>
</dbReference>
<dbReference type="Pfam" id="PF13386">
    <property type="entry name" value="DsbD_2"/>
    <property type="match status" value="1"/>
</dbReference>
<evidence type="ECO:0000313" key="4">
    <source>
        <dbReference type="Proteomes" id="UP000177349"/>
    </source>
</evidence>
<accession>A0A1G2BQX3</accession>
<evidence type="ECO:0000256" key="1">
    <source>
        <dbReference type="SAM" id="Phobius"/>
    </source>
</evidence>